<name>A0A7S2VVD9_9CHLO</name>
<dbReference type="Gene3D" id="3.90.960.10">
    <property type="entry name" value="YbaK/aminoacyl-tRNA synthetase-associated domain"/>
    <property type="match status" value="1"/>
</dbReference>
<dbReference type="SUPFAM" id="SSF55826">
    <property type="entry name" value="YbaK/ProRS associated domain"/>
    <property type="match status" value="1"/>
</dbReference>
<dbReference type="PANTHER" id="PTHR39081">
    <property type="entry name" value="MUT7-C DOMAIN-CONTAINING PROTEIN"/>
    <property type="match status" value="1"/>
</dbReference>
<feature type="domain" description="Mut7-C RNAse" evidence="2">
    <location>
        <begin position="327"/>
        <end position="473"/>
    </location>
</feature>
<dbReference type="EMBL" id="HBHD01000753">
    <property type="protein sequence ID" value="CAD9651388.1"/>
    <property type="molecule type" value="Transcribed_RNA"/>
</dbReference>
<evidence type="ECO:0000256" key="1">
    <source>
        <dbReference type="SAM" id="MobiDB-lite"/>
    </source>
</evidence>
<dbReference type="PANTHER" id="PTHR39081:SF1">
    <property type="entry name" value="MUT7-C RNASE DOMAIN-CONTAINING PROTEIN"/>
    <property type="match status" value="1"/>
</dbReference>
<gene>
    <name evidence="4" type="ORF">CCHL1392_LOCUS406</name>
</gene>
<feature type="region of interest" description="Disordered" evidence="1">
    <location>
        <begin position="180"/>
        <end position="213"/>
    </location>
</feature>
<organism evidence="4">
    <name type="scientific">Chlamydomonas chlamydogama</name>
    <dbReference type="NCBI Taxonomy" id="225041"/>
    <lineage>
        <taxon>Eukaryota</taxon>
        <taxon>Viridiplantae</taxon>
        <taxon>Chlorophyta</taxon>
        <taxon>core chlorophytes</taxon>
        <taxon>Chlorophyceae</taxon>
        <taxon>CS clade</taxon>
        <taxon>Chlamydomonadales</taxon>
        <taxon>Chlamydomonadaceae</taxon>
        <taxon>Chlamydomonas</taxon>
    </lineage>
</organism>
<protein>
    <recommendedName>
        <fullName evidence="5">Mut7-C RNAse domain-containing protein</fullName>
    </recommendedName>
</protein>
<feature type="domain" description="YbaK/aminoacyl-tRNA synthetase-associated" evidence="3">
    <location>
        <begin position="67"/>
        <end position="164"/>
    </location>
</feature>
<sequence>MSPDAGTSKRPLGAVGCQEAANKGSSSGGTVDCSAGPVPERIAAKLKEAGLQQAYRMLSHLSLHRAAIATAADASAALGIPASQVAKSIALLAGDQPWVAVIRGDHKLDFHRVSAVVDVPRRKIKIAAPDVCMSTFGYAPGTLPPFGHTQDIPVLLDCGLAAQEQPTCCVATDGGSCTPAGTRHHSAGQQGQQGHLAGQDNTEPPTHDTNQVEAQSTAVACCVPGSEQNHYADDDAAPRLSGSGQELSSGQLYCGAGTPDAIISLSFDQLVAVSGATVATISKQEYQPASSPTDEAEAASALATDTHQTSLQLEQQAGGIGMAGGLKFLLDNMLGRLCRWLRCLGVDAELVSQHTSRQHMIDLIANAATQGRVVLTRDFKLVARRDCGAAFLLQNDDPVSQLQEVSKHFGITLVQEQLMTRCSVCNAADLRSISREDAQERVSRRVYRIVEEFFECGNCHKVFWVGPKSHAAAQLMESVLQQIQSSFA</sequence>
<reference evidence="4" key="1">
    <citation type="submission" date="2021-01" db="EMBL/GenBank/DDBJ databases">
        <authorList>
            <person name="Corre E."/>
            <person name="Pelletier E."/>
            <person name="Niang G."/>
            <person name="Scheremetjew M."/>
            <person name="Finn R."/>
            <person name="Kale V."/>
            <person name="Holt S."/>
            <person name="Cochrane G."/>
            <person name="Meng A."/>
            <person name="Brown T."/>
            <person name="Cohen L."/>
        </authorList>
    </citation>
    <scope>NUCLEOTIDE SEQUENCE</scope>
    <source>
        <strain evidence="4">SAG 11-48b</strain>
    </source>
</reference>
<dbReference type="Pfam" id="PF04073">
    <property type="entry name" value="tRNA_edit"/>
    <property type="match status" value="1"/>
</dbReference>
<evidence type="ECO:0000259" key="3">
    <source>
        <dbReference type="Pfam" id="PF04073"/>
    </source>
</evidence>
<proteinExistence type="predicted"/>
<dbReference type="Pfam" id="PF01927">
    <property type="entry name" value="Mut7-C"/>
    <property type="match status" value="1"/>
</dbReference>
<dbReference type="InterPro" id="IPR007214">
    <property type="entry name" value="YbaK/aa-tRNA-synth-assoc-dom"/>
</dbReference>
<dbReference type="GO" id="GO:0002161">
    <property type="term" value="F:aminoacyl-tRNA deacylase activity"/>
    <property type="evidence" value="ECO:0007669"/>
    <property type="project" value="InterPro"/>
</dbReference>
<evidence type="ECO:0000259" key="2">
    <source>
        <dbReference type="Pfam" id="PF01927"/>
    </source>
</evidence>
<accession>A0A7S2VVD9</accession>
<evidence type="ECO:0000313" key="4">
    <source>
        <dbReference type="EMBL" id="CAD9651388.1"/>
    </source>
</evidence>
<dbReference type="InterPro" id="IPR036754">
    <property type="entry name" value="YbaK/aa-tRNA-synt-asso_dom_sf"/>
</dbReference>
<dbReference type="InterPro" id="IPR002782">
    <property type="entry name" value="Mut7-C_RNAse_dom"/>
</dbReference>
<dbReference type="CDD" id="cd04332">
    <property type="entry name" value="YbaK_like"/>
    <property type="match status" value="1"/>
</dbReference>
<feature type="compositionally biased region" description="Polar residues" evidence="1">
    <location>
        <begin position="199"/>
        <end position="213"/>
    </location>
</feature>
<dbReference type="AlphaFoldDB" id="A0A7S2VVD9"/>
<feature type="region of interest" description="Disordered" evidence="1">
    <location>
        <begin position="1"/>
        <end position="33"/>
    </location>
</feature>
<evidence type="ECO:0008006" key="5">
    <source>
        <dbReference type="Google" id="ProtNLM"/>
    </source>
</evidence>